<evidence type="ECO:0000313" key="2">
    <source>
        <dbReference type="Proteomes" id="UP000182466"/>
    </source>
</evidence>
<accession>A0A1I6YFX4</accession>
<dbReference type="AlphaFoldDB" id="A0A1I6YFX4"/>
<protein>
    <submittedName>
        <fullName evidence="1">Uncharacterized protein</fullName>
    </submittedName>
</protein>
<proteinExistence type="predicted"/>
<keyword evidence="2" id="KW-1185">Reference proteome</keyword>
<dbReference type="EMBL" id="FPAW01000002">
    <property type="protein sequence ID" value="SFT49439.1"/>
    <property type="molecule type" value="Genomic_DNA"/>
</dbReference>
<evidence type="ECO:0000313" key="1">
    <source>
        <dbReference type="EMBL" id="SFT49439.1"/>
    </source>
</evidence>
<reference evidence="1 2" key="1">
    <citation type="submission" date="2016-10" db="EMBL/GenBank/DDBJ databases">
        <authorList>
            <person name="de Groot N.N."/>
        </authorList>
    </citation>
    <scope>NUCLEOTIDE SEQUENCE [LARGE SCALE GENOMIC DNA]</scope>
    <source>
        <strain evidence="1 2">CGMCC 1.10959</strain>
    </source>
</reference>
<dbReference type="Proteomes" id="UP000182466">
    <property type="component" value="Unassembled WGS sequence"/>
</dbReference>
<gene>
    <name evidence="1" type="ORF">SAMN05216236_102194</name>
</gene>
<name>A0A1I6YFX4_9RHOB</name>
<sequence length="99" mass="10778">MPPTRTALISALIAVCLTGCGRAPELDATIPDGLRTADFPALVPIETLIDPLPGSLEQSEIELQKLQIRHENLRSRANRLNRPIVDEQTRARMRAGVAG</sequence>
<dbReference type="STRING" id="999627.SAMN05216236_102194"/>
<organism evidence="1 2">
    <name type="scientific">Sedimentitalea nanhaiensis</name>
    <dbReference type="NCBI Taxonomy" id="999627"/>
    <lineage>
        <taxon>Bacteria</taxon>
        <taxon>Pseudomonadati</taxon>
        <taxon>Pseudomonadota</taxon>
        <taxon>Alphaproteobacteria</taxon>
        <taxon>Rhodobacterales</taxon>
        <taxon>Paracoccaceae</taxon>
        <taxon>Sedimentitalea</taxon>
    </lineage>
</organism>